<dbReference type="GO" id="GO:0002128">
    <property type="term" value="P:tRNA nucleoside ribose methylation"/>
    <property type="evidence" value="ECO:0007669"/>
    <property type="project" value="TreeGrafter"/>
</dbReference>
<evidence type="ECO:0000313" key="7">
    <source>
        <dbReference type="EMBL" id="PPA74887.1"/>
    </source>
</evidence>
<gene>
    <name evidence="5" type="primary">trmJ</name>
    <name evidence="7" type="ORF">C4E15_16035</name>
</gene>
<dbReference type="EMBL" id="PREU01000007">
    <property type="protein sequence ID" value="PPA74887.1"/>
    <property type="molecule type" value="Genomic_DNA"/>
</dbReference>
<proteinExistence type="inferred from homology"/>
<dbReference type="EC" id="2.1.1.200" evidence="5"/>
<dbReference type="PANTHER" id="PTHR42786:SF2">
    <property type="entry name" value="TRNA (CYTIDINE_URIDINE-2'-O-)-METHYLTRANSFERASE TRMJ"/>
    <property type="match status" value="1"/>
</dbReference>
<comment type="catalytic activity">
    <reaction evidence="5">
        <text>uridine(32) in tRNA + S-adenosyl-L-methionine = 2'-O-methyluridine(32) in tRNA + S-adenosyl-L-homocysteine + H(+)</text>
        <dbReference type="Rhea" id="RHEA:42936"/>
        <dbReference type="Rhea" id="RHEA-COMP:10107"/>
        <dbReference type="Rhea" id="RHEA-COMP:10290"/>
        <dbReference type="ChEBI" id="CHEBI:15378"/>
        <dbReference type="ChEBI" id="CHEBI:57856"/>
        <dbReference type="ChEBI" id="CHEBI:59789"/>
        <dbReference type="ChEBI" id="CHEBI:65315"/>
        <dbReference type="ChEBI" id="CHEBI:74478"/>
        <dbReference type="EC" id="2.1.1.200"/>
    </reaction>
</comment>
<organism evidence="7 8">
    <name type="scientific">Achromobacter spanius</name>
    <dbReference type="NCBI Taxonomy" id="217203"/>
    <lineage>
        <taxon>Bacteria</taxon>
        <taxon>Pseudomonadati</taxon>
        <taxon>Pseudomonadota</taxon>
        <taxon>Betaproteobacteria</taxon>
        <taxon>Burkholderiales</taxon>
        <taxon>Alcaligenaceae</taxon>
        <taxon>Achromobacter</taxon>
    </lineage>
</organism>
<feature type="domain" description="tRNA/rRNA methyltransferase SpoU type" evidence="6">
    <location>
        <begin position="8"/>
        <end position="162"/>
    </location>
</feature>
<dbReference type="NCBIfam" id="TIGR00050">
    <property type="entry name" value="rRNA_methyl_1"/>
    <property type="match status" value="1"/>
</dbReference>
<dbReference type="CDD" id="cd18093">
    <property type="entry name" value="SpoU-like_TrmJ"/>
    <property type="match status" value="1"/>
</dbReference>
<dbReference type="RefSeq" id="WP_104144229.1">
    <property type="nucleotide sequence ID" value="NZ_PREU01000007.1"/>
</dbReference>
<keyword evidence="2 5" id="KW-0489">Methyltransferase</keyword>
<dbReference type="GO" id="GO:0005829">
    <property type="term" value="C:cytosol"/>
    <property type="evidence" value="ECO:0007669"/>
    <property type="project" value="TreeGrafter"/>
</dbReference>
<dbReference type="Pfam" id="PF00588">
    <property type="entry name" value="SpoU_methylase"/>
    <property type="match status" value="1"/>
</dbReference>
<reference evidence="7 8" key="1">
    <citation type="submission" date="2018-02" db="EMBL/GenBank/DDBJ databases">
        <title>Draft Genome of Achromobacter spanius stain 6.</title>
        <authorList>
            <person name="Gunasekera T.S."/>
            <person name="Radwan O."/>
            <person name="Ruiz O.N."/>
        </authorList>
    </citation>
    <scope>NUCLEOTIDE SEQUENCE [LARGE SCALE GENOMIC DNA]</scope>
    <source>
        <strain evidence="7 8">6</strain>
    </source>
</reference>
<evidence type="ECO:0000256" key="2">
    <source>
        <dbReference type="ARBA" id="ARBA00022603"/>
    </source>
</evidence>
<evidence type="ECO:0000259" key="6">
    <source>
        <dbReference type="Pfam" id="PF00588"/>
    </source>
</evidence>
<comment type="caution">
    <text evidence="7">The sequence shown here is derived from an EMBL/GenBank/DDBJ whole genome shotgun (WGS) entry which is preliminary data.</text>
</comment>
<comment type="catalytic activity">
    <reaction evidence="5">
        <text>cytidine(32) in tRNA + S-adenosyl-L-methionine = 2'-O-methylcytidine(32) in tRNA + S-adenosyl-L-homocysteine + H(+)</text>
        <dbReference type="Rhea" id="RHEA:42932"/>
        <dbReference type="Rhea" id="RHEA-COMP:10288"/>
        <dbReference type="Rhea" id="RHEA-COMP:10289"/>
        <dbReference type="ChEBI" id="CHEBI:15378"/>
        <dbReference type="ChEBI" id="CHEBI:57856"/>
        <dbReference type="ChEBI" id="CHEBI:59789"/>
        <dbReference type="ChEBI" id="CHEBI:74495"/>
        <dbReference type="ChEBI" id="CHEBI:82748"/>
        <dbReference type="EC" id="2.1.1.200"/>
    </reaction>
</comment>
<dbReference type="SUPFAM" id="SSF75217">
    <property type="entry name" value="alpha/beta knot"/>
    <property type="match status" value="1"/>
</dbReference>
<accession>A0A2S5GP81</accession>
<evidence type="ECO:0000256" key="3">
    <source>
        <dbReference type="ARBA" id="ARBA00022679"/>
    </source>
</evidence>
<dbReference type="InterPro" id="IPR029028">
    <property type="entry name" value="Alpha/beta_knot_MTases"/>
</dbReference>
<keyword evidence="4 5" id="KW-0949">S-adenosyl-L-methionine</keyword>
<evidence type="ECO:0000256" key="5">
    <source>
        <dbReference type="RuleBase" id="RU362024"/>
    </source>
</evidence>
<keyword evidence="5" id="KW-0819">tRNA processing</keyword>
<dbReference type="GO" id="GO:0003723">
    <property type="term" value="F:RNA binding"/>
    <property type="evidence" value="ECO:0007669"/>
    <property type="project" value="InterPro"/>
</dbReference>
<comment type="subcellular location">
    <subcellularLocation>
        <location evidence="5">Cytoplasm</location>
    </subcellularLocation>
</comment>
<dbReference type="InterPro" id="IPR001537">
    <property type="entry name" value="SpoU_MeTrfase"/>
</dbReference>
<comment type="subunit">
    <text evidence="5">Homodimer.</text>
</comment>
<dbReference type="GO" id="GO:0106339">
    <property type="term" value="F:tRNA (cytidine(32)-2'-O)-methyltransferase activity"/>
    <property type="evidence" value="ECO:0007669"/>
    <property type="project" value="RHEA"/>
</dbReference>
<dbReference type="PIRSF" id="PIRSF004808">
    <property type="entry name" value="LasT"/>
    <property type="match status" value="1"/>
</dbReference>
<keyword evidence="5" id="KW-0963">Cytoplasm</keyword>
<comment type="similarity">
    <text evidence="1">Belongs to the class IV-like SAM-binding methyltransferase superfamily. RNA methyltransferase TrmH family.</text>
</comment>
<sequence length="263" mass="28087">MTQAFSRVRFIMVNPSHPGNVGSAARAIKTMGFSELVLVEPKFPDVTSQPEAVALASGALDVLENARIYPSLEEALAPVTMAFALTARVRDLGPPPCDIRQAADLARAHLAGTAEGVAAVVLGTERAGLTNAQIALCHRICHIPANPEYSSLNVAQALQLAAWELRYALLVEQGAALLPASTAQEPSRGAEPASGEAVQAFLAHWEEALISVQFLDPAHPKKLMPRMRHLFSRPALTRDEVDMMRGVCTAMLATARRNGGAKK</sequence>
<dbReference type="GO" id="GO:0160206">
    <property type="term" value="F:tRNA (cytidine(32)/uridine(32)-2'-O)-methyltransferase activity"/>
    <property type="evidence" value="ECO:0007669"/>
    <property type="project" value="UniProtKB-EC"/>
</dbReference>
<dbReference type="OrthoDB" id="9806346at2"/>
<evidence type="ECO:0000313" key="8">
    <source>
        <dbReference type="Proteomes" id="UP000239990"/>
    </source>
</evidence>
<evidence type="ECO:0000256" key="1">
    <source>
        <dbReference type="ARBA" id="ARBA00007228"/>
    </source>
</evidence>
<dbReference type="Gene3D" id="3.40.1280.10">
    <property type="match status" value="1"/>
</dbReference>
<dbReference type="InterPro" id="IPR004384">
    <property type="entry name" value="RNA_MeTrfase_TrmJ/LasT"/>
</dbReference>
<evidence type="ECO:0000256" key="4">
    <source>
        <dbReference type="ARBA" id="ARBA00022691"/>
    </source>
</evidence>
<dbReference type="InterPro" id="IPR029026">
    <property type="entry name" value="tRNA_m1G_MTases_N"/>
</dbReference>
<comment type="function">
    <text evidence="5">Catalyzes the formation of 2'O-methylated cytidine (Cm32) or 2'O-methylated uridine (Um32) at position 32 in tRNA.</text>
</comment>
<dbReference type="AlphaFoldDB" id="A0A2S5GP81"/>
<dbReference type="Proteomes" id="UP000239990">
    <property type="component" value="Unassembled WGS sequence"/>
</dbReference>
<dbReference type="PANTHER" id="PTHR42786">
    <property type="entry name" value="TRNA/RRNA METHYLTRANSFERASE"/>
    <property type="match status" value="1"/>
</dbReference>
<protein>
    <recommendedName>
        <fullName evidence="5">tRNA (cytidine/uridine-2'-O-)-methyltransferase TrmJ</fullName>
        <ecNumber evidence="5">2.1.1.200</ecNumber>
    </recommendedName>
    <alternativeName>
        <fullName evidence="5">tRNA (cytidine(32)/uridine(32)-2'-O)-methyltransferase</fullName>
    </alternativeName>
    <alternativeName>
        <fullName evidence="5">tRNA Cm32/Um32 methyltransferase</fullName>
    </alternativeName>
</protein>
<name>A0A2S5GP81_9BURK</name>
<keyword evidence="3 7" id="KW-0808">Transferase</keyword>
<dbReference type="Gene3D" id="1.10.8.590">
    <property type="match status" value="1"/>
</dbReference>